<dbReference type="InterPro" id="IPR025877">
    <property type="entry name" value="MobA-like_NTP_Trfase"/>
</dbReference>
<evidence type="ECO:0000313" key="4">
    <source>
        <dbReference type="Proteomes" id="UP000283458"/>
    </source>
</evidence>
<dbReference type="InterPro" id="IPR036425">
    <property type="entry name" value="MoaB/Mog-like_dom_sf"/>
</dbReference>
<dbReference type="SUPFAM" id="SSF53218">
    <property type="entry name" value="Molybdenum cofactor biosynthesis proteins"/>
    <property type="match status" value="1"/>
</dbReference>
<dbReference type="PANTHER" id="PTHR43777">
    <property type="entry name" value="MOLYBDENUM COFACTOR CYTIDYLYLTRANSFERASE"/>
    <property type="match status" value="1"/>
</dbReference>
<dbReference type="EMBL" id="QYUL01000001">
    <property type="protein sequence ID" value="RJF83827.1"/>
    <property type="molecule type" value="Genomic_DNA"/>
</dbReference>
<dbReference type="GO" id="GO:0016779">
    <property type="term" value="F:nucleotidyltransferase activity"/>
    <property type="evidence" value="ECO:0007669"/>
    <property type="project" value="UniProtKB-ARBA"/>
</dbReference>
<keyword evidence="3" id="KW-0808">Transferase</keyword>
<reference evidence="3 4" key="1">
    <citation type="submission" date="2018-09" db="EMBL/GenBank/DDBJ databases">
        <authorList>
            <person name="Zhu H."/>
        </authorList>
    </citation>
    <scope>NUCLEOTIDE SEQUENCE [LARGE SCALE GENOMIC DNA]</scope>
    <source>
        <strain evidence="3 4">K2W22B-5</strain>
    </source>
</reference>
<evidence type="ECO:0000259" key="2">
    <source>
        <dbReference type="SMART" id="SM00852"/>
    </source>
</evidence>
<dbReference type="Gene3D" id="3.40.980.10">
    <property type="entry name" value="MoaB/Mog-like domain"/>
    <property type="match status" value="1"/>
</dbReference>
<protein>
    <submittedName>
        <fullName evidence="3">4-diphosphocytidyl-2C-methyl-D-erythritol kinase</fullName>
    </submittedName>
</protein>
<sequence>MRFGSLPLDEAEGAILAHSLRRDGLSFKKGRRLSAEDVAALRKAGVETVVAVALDPQDVGEDAAAARVARAVVGDSRLGGGVTVAAPFTGRVNIFAASRGLLRLDPARIDAINLIDESVTIATLPDFAVVEPGQMLATVKIIPFAAPESIIAQAEELANAGSPPLTVAAFRPLSVGLIQTRLPGVKDSVLDKTVAVTRERVEALGGSLVIETRCAHDETDLAACVQAFPAVDLLLIAGASAITDRRDVLPASIARAGGVVEHFGMPVDPGNLLLLARLGDIPVLGLPGCARSPKLNGFDWVLQRIAAGVPPTRQDVMRMGVGGLLAEIPSRPLPRAGTAPTPEAPRAQRVTALVLAAGRSSRMGGTNKLLADVGGAPLVARAVDAALASQADTVIVVTGHQGEAVAAALAGKPVRFVHNPHFADGLSASLRVGLAAVPADADAVVVCLGDMPRVAAGVIDRLIAAYNPLEGRAICVPTTHGKQGNPVLWDRGYFTEMAGLTGDSGAKRLIGQHADQLCEVSVDDAGVLYDVDTPDLLAQFRAG</sequence>
<keyword evidence="3" id="KW-0418">Kinase</keyword>
<dbReference type="PANTHER" id="PTHR43777:SF1">
    <property type="entry name" value="MOLYBDENUM COFACTOR CYTIDYLYLTRANSFERASE"/>
    <property type="match status" value="1"/>
</dbReference>
<keyword evidence="4" id="KW-1185">Reference proteome</keyword>
<dbReference type="InterPro" id="IPR001453">
    <property type="entry name" value="MoaB/Mog_dom"/>
</dbReference>
<dbReference type="AlphaFoldDB" id="A0A418W1C4"/>
<dbReference type="Pfam" id="PF12804">
    <property type="entry name" value="NTP_transf_3"/>
    <property type="match status" value="1"/>
</dbReference>
<dbReference type="RefSeq" id="WP_119829468.1">
    <property type="nucleotide sequence ID" value="NZ_QYUL01000001.1"/>
</dbReference>
<gene>
    <name evidence="3" type="ORF">D3877_04155</name>
</gene>
<accession>A0A418W1C4</accession>
<dbReference type="InterPro" id="IPR012184">
    <property type="entry name" value="Bifunc_Mopterin-bd"/>
</dbReference>
<proteinExistence type="predicted"/>
<dbReference type="CDD" id="cd03522">
    <property type="entry name" value="MoeA_like"/>
    <property type="match status" value="1"/>
</dbReference>
<dbReference type="InterPro" id="IPR029044">
    <property type="entry name" value="Nucleotide-diphossugar_trans"/>
</dbReference>
<keyword evidence="1" id="KW-0460">Magnesium</keyword>
<dbReference type="SUPFAM" id="SSF53448">
    <property type="entry name" value="Nucleotide-diphospho-sugar transferases"/>
    <property type="match status" value="1"/>
</dbReference>
<dbReference type="CDD" id="cd04182">
    <property type="entry name" value="GT_2_like_f"/>
    <property type="match status" value="1"/>
</dbReference>
<name>A0A418W1C4_9PROT</name>
<dbReference type="Gene3D" id="3.90.550.10">
    <property type="entry name" value="Spore Coat Polysaccharide Biosynthesis Protein SpsA, Chain A"/>
    <property type="match status" value="1"/>
</dbReference>
<evidence type="ECO:0000313" key="3">
    <source>
        <dbReference type="EMBL" id="RJF83827.1"/>
    </source>
</evidence>
<dbReference type="OrthoDB" id="9779263at2"/>
<feature type="domain" description="MoaB/Mog" evidence="2">
    <location>
        <begin position="176"/>
        <end position="307"/>
    </location>
</feature>
<dbReference type="PIRSF" id="PIRSF036626">
    <property type="entry name" value="MPTBd_MobAlike"/>
    <property type="match status" value="1"/>
</dbReference>
<comment type="caution">
    <text evidence="3">The sequence shown here is derived from an EMBL/GenBank/DDBJ whole genome shotgun (WGS) entry which is preliminary data.</text>
</comment>
<dbReference type="SMART" id="SM00852">
    <property type="entry name" value="MoCF_biosynth"/>
    <property type="match status" value="1"/>
</dbReference>
<dbReference type="Proteomes" id="UP000283458">
    <property type="component" value="Unassembled WGS sequence"/>
</dbReference>
<evidence type="ECO:0000256" key="1">
    <source>
        <dbReference type="ARBA" id="ARBA00022842"/>
    </source>
</evidence>
<organism evidence="3 4">
    <name type="scientific">Azospirillum cavernae</name>
    <dbReference type="NCBI Taxonomy" id="2320860"/>
    <lineage>
        <taxon>Bacteria</taxon>
        <taxon>Pseudomonadati</taxon>
        <taxon>Pseudomonadota</taxon>
        <taxon>Alphaproteobacteria</taxon>
        <taxon>Rhodospirillales</taxon>
        <taxon>Azospirillaceae</taxon>
        <taxon>Azospirillum</taxon>
    </lineage>
</organism>
<dbReference type="GO" id="GO:0016301">
    <property type="term" value="F:kinase activity"/>
    <property type="evidence" value="ECO:0007669"/>
    <property type="project" value="UniProtKB-KW"/>
</dbReference>